<comment type="caution">
    <text evidence="9">The sequence shown here is derived from an EMBL/GenBank/DDBJ whole genome shotgun (WGS) entry which is preliminary data.</text>
</comment>
<evidence type="ECO:0000256" key="3">
    <source>
        <dbReference type="ARBA" id="ARBA00022605"/>
    </source>
</evidence>
<evidence type="ECO:0000259" key="8">
    <source>
        <dbReference type="Pfam" id="PF00171"/>
    </source>
</evidence>
<dbReference type="Pfam" id="PF00171">
    <property type="entry name" value="Aldedh"/>
    <property type="match status" value="1"/>
</dbReference>
<keyword evidence="4" id="KW-0641">Proline biosynthesis</keyword>
<dbReference type="PANTHER" id="PTHR11063">
    <property type="entry name" value="GLUTAMATE SEMIALDEHYDE DEHYDROGENASE"/>
    <property type="match status" value="1"/>
</dbReference>
<dbReference type="AlphaFoldDB" id="A0A927WPT7"/>
<evidence type="ECO:0000313" key="10">
    <source>
        <dbReference type="Proteomes" id="UP000761380"/>
    </source>
</evidence>
<evidence type="ECO:0000256" key="6">
    <source>
        <dbReference type="ARBA" id="ARBA00023002"/>
    </source>
</evidence>
<organism evidence="9 10">
    <name type="scientific">Selenomonas ruminantium</name>
    <dbReference type="NCBI Taxonomy" id="971"/>
    <lineage>
        <taxon>Bacteria</taxon>
        <taxon>Bacillati</taxon>
        <taxon>Bacillota</taxon>
        <taxon>Negativicutes</taxon>
        <taxon>Selenomonadales</taxon>
        <taxon>Selenomonadaceae</taxon>
        <taxon>Selenomonas</taxon>
    </lineage>
</organism>
<dbReference type="SUPFAM" id="SSF53720">
    <property type="entry name" value="ALDH-like"/>
    <property type="match status" value="1"/>
</dbReference>
<dbReference type="PANTHER" id="PTHR11063:SF8">
    <property type="entry name" value="DELTA-1-PYRROLINE-5-CARBOXYLATE SYNTHASE"/>
    <property type="match status" value="1"/>
</dbReference>
<gene>
    <name evidence="9" type="ORF">E7201_11330</name>
</gene>
<dbReference type="InterPro" id="IPR016163">
    <property type="entry name" value="Ald_DH_C"/>
</dbReference>
<proteinExistence type="predicted"/>
<dbReference type="EC" id="1.2.1.41" evidence="2"/>
<dbReference type="Gene3D" id="3.40.605.10">
    <property type="entry name" value="Aldehyde Dehydrogenase, Chain A, domain 1"/>
    <property type="match status" value="1"/>
</dbReference>
<evidence type="ECO:0000313" key="9">
    <source>
        <dbReference type="EMBL" id="MBE6093735.1"/>
    </source>
</evidence>
<dbReference type="InterPro" id="IPR015590">
    <property type="entry name" value="Aldehyde_DH_dom"/>
</dbReference>
<evidence type="ECO:0000256" key="2">
    <source>
        <dbReference type="ARBA" id="ARBA00013002"/>
    </source>
</evidence>
<dbReference type="InterPro" id="IPR000965">
    <property type="entry name" value="GPR_dom"/>
</dbReference>
<name>A0A927WPT7_SELRU</name>
<accession>A0A927WPT7</accession>
<keyword evidence="3" id="KW-0028">Amino-acid biosynthesis</keyword>
<feature type="non-terminal residue" evidence="9">
    <location>
        <position position="1"/>
    </location>
</feature>
<dbReference type="InterPro" id="IPR016162">
    <property type="entry name" value="Ald_DH_N"/>
</dbReference>
<keyword evidence="5" id="KW-0521">NADP</keyword>
<dbReference type="Gene3D" id="3.40.309.10">
    <property type="entry name" value="Aldehyde Dehydrogenase, Chain A, domain 2"/>
    <property type="match status" value="1"/>
</dbReference>
<dbReference type="InterPro" id="IPR020593">
    <property type="entry name" value="G-glutamylP_reductase_CS"/>
</dbReference>
<reference evidence="9" key="1">
    <citation type="submission" date="2019-04" db="EMBL/GenBank/DDBJ databases">
        <title>Evolution of Biomass-Degrading Anaerobic Consortia Revealed by Metagenomics.</title>
        <authorList>
            <person name="Peng X."/>
        </authorList>
    </citation>
    <scope>NUCLEOTIDE SEQUENCE</scope>
    <source>
        <strain evidence="9">SIG240</strain>
    </source>
</reference>
<dbReference type="NCBIfam" id="NF001221">
    <property type="entry name" value="PRK00197.1"/>
    <property type="match status" value="1"/>
</dbReference>
<dbReference type="EMBL" id="SVBY01000131">
    <property type="protein sequence ID" value="MBE6093735.1"/>
    <property type="molecule type" value="Genomic_DNA"/>
</dbReference>
<evidence type="ECO:0000256" key="1">
    <source>
        <dbReference type="ARBA" id="ARBA00004985"/>
    </source>
</evidence>
<sequence>DVIIPRGGAGLIKRVVEDSSVPVIETGTGVCHTYVDESADLQMALDIAINAKTSRPSVCNAMETLLVHKNVAENFLPMLYKTMTAKKVELRGCEQSRAICPEMQPAEEIDWSTEYGDLILSVKVVDDVAAAIEHINRYNTGHSETIVTRDLVNAARFQKEVDAAAVYVNASTRFTDGFEFGFGAEIGISTQKLHARGPMGLMELTSSKYLIMGEGQIR</sequence>
<protein>
    <recommendedName>
        <fullName evidence="2">glutamate-5-semialdehyde dehydrogenase</fullName>
        <ecNumber evidence="2">1.2.1.41</ecNumber>
    </recommendedName>
</protein>
<dbReference type="FunFam" id="3.40.309.10:FF:000006">
    <property type="entry name" value="Gamma-glutamyl phosphate reductase"/>
    <property type="match status" value="1"/>
</dbReference>
<dbReference type="PROSITE" id="PS01223">
    <property type="entry name" value="PROA"/>
    <property type="match status" value="1"/>
</dbReference>
<feature type="domain" description="Aldehyde dehydrogenase" evidence="8">
    <location>
        <begin position="119"/>
        <end position="181"/>
    </location>
</feature>
<keyword evidence="6 9" id="KW-0560">Oxidoreductase</keyword>
<dbReference type="GO" id="GO:0004350">
    <property type="term" value="F:glutamate-5-semialdehyde dehydrogenase activity"/>
    <property type="evidence" value="ECO:0007669"/>
    <property type="project" value="UniProtKB-EC"/>
</dbReference>
<comment type="pathway">
    <text evidence="1">Amino-acid biosynthesis; L-proline biosynthesis; L-glutamate 5-semialdehyde from L-glutamate: step 2/2.</text>
</comment>
<dbReference type="GO" id="GO:0008652">
    <property type="term" value="P:amino acid biosynthetic process"/>
    <property type="evidence" value="ECO:0007669"/>
    <property type="project" value="UniProtKB-KW"/>
</dbReference>
<comment type="catalytic activity">
    <reaction evidence="7">
        <text>L-glutamate 5-semialdehyde + phosphate + NADP(+) = L-glutamyl 5-phosphate + NADPH + H(+)</text>
        <dbReference type="Rhea" id="RHEA:19541"/>
        <dbReference type="ChEBI" id="CHEBI:15378"/>
        <dbReference type="ChEBI" id="CHEBI:43474"/>
        <dbReference type="ChEBI" id="CHEBI:57783"/>
        <dbReference type="ChEBI" id="CHEBI:58066"/>
        <dbReference type="ChEBI" id="CHEBI:58274"/>
        <dbReference type="ChEBI" id="CHEBI:58349"/>
        <dbReference type="EC" id="1.2.1.41"/>
    </reaction>
</comment>
<dbReference type="InterPro" id="IPR016161">
    <property type="entry name" value="Ald_DH/histidinol_DH"/>
</dbReference>
<evidence type="ECO:0000256" key="7">
    <source>
        <dbReference type="ARBA" id="ARBA00049024"/>
    </source>
</evidence>
<evidence type="ECO:0000256" key="4">
    <source>
        <dbReference type="ARBA" id="ARBA00022650"/>
    </source>
</evidence>
<evidence type="ECO:0000256" key="5">
    <source>
        <dbReference type="ARBA" id="ARBA00022857"/>
    </source>
</evidence>
<dbReference type="Proteomes" id="UP000761380">
    <property type="component" value="Unassembled WGS sequence"/>
</dbReference>
<dbReference type="CDD" id="cd07079">
    <property type="entry name" value="ALDH_F18-19_ProA-GPR"/>
    <property type="match status" value="1"/>
</dbReference>